<evidence type="ECO:0000313" key="1">
    <source>
        <dbReference type="EMBL" id="KAF5345016.1"/>
    </source>
</evidence>
<evidence type="ECO:0000313" key="2">
    <source>
        <dbReference type="Proteomes" id="UP000559256"/>
    </source>
</evidence>
<dbReference type="Proteomes" id="UP000559256">
    <property type="component" value="Unassembled WGS sequence"/>
</dbReference>
<comment type="caution">
    <text evidence="1">The sequence shown here is derived from an EMBL/GenBank/DDBJ whole genome shotgun (WGS) entry which is preliminary data.</text>
</comment>
<gene>
    <name evidence="1" type="ORF">D9758_010431</name>
</gene>
<sequence>MRLLTLPFFVQTRLTTDAQPTRVPYVPDKLFQIGPFAYTHRLREVNGFLHFVSRSFGSGFHQEFSPSLSDNAHRVYGRIFTSGLQDPTEGNPP</sequence>
<protein>
    <submittedName>
        <fullName evidence="1">Uncharacterized protein</fullName>
    </submittedName>
</protein>
<reference evidence="1 2" key="1">
    <citation type="journal article" date="2020" name="ISME J.">
        <title>Uncovering the hidden diversity of litter-decomposition mechanisms in mushroom-forming fungi.</title>
        <authorList>
            <person name="Floudas D."/>
            <person name="Bentzer J."/>
            <person name="Ahren D."/>
            <person name="Johansson T."/>
            <person name="Persson P."/>
            <person name="Tunlid A."/>
        </authorList>
    </citation>
    <scope>NUCLEOTIDE SEQUENCE [LARGE SCALE GENOMIC DNA]</scope>
    <source>
        <strain evidence="1 2">CBS 291.85</strain>
    </source>
</reference>
<keyword evidence="2" id="KW-1185">Reference proteome</keyword>
<dbReference type="EMBL" id="JAACJM010000115">
    <property type="protein sequence ID" value="KAF5345016.1"/>
    <property type="molecule type" value="Genomic_DNA"/>
</dbReference>
<proteinExistence type="predicted"/>
<name>A0A8H5CQ37_9AGAR</name>
<dbReference type="AlphaFoldDB" id="A0A8H5CQ37"/>
<organism evidence="1 2">
    <name type="scientific">Tetrapyrgos nigripes</name>
    <dbReference type="NCBI Taxonomy" id="182062"/>
    <lineage>
        <taxon>Eukaryota</taxon>
        <taxon>Fungi</taxon>
        <taxon>Dikarya</taxon>
        <taxon>Basidiomycota</taxon>
        <taxon>Agaricomycotina</taxon>
        <taxon>Agaricomycetes</taxon>
        <taxon>Agaricomycetidae</taxon>
        <taxon>Agaricales</taxon>
        <taxon>Marasmiineae</taxon>
        <taxon>Marasmiaceae</taxon>
        <taxon>Tetrapyrgos</taxon>
    </lineage>
</organism>
<accession>A0A8H5CQ37</accession>